<dbReference type="OMA" id="WRVCANG"/>
<dbReference type="Gene3D" id="3.40.50.150">
    <property type="entry name" value="Vaccinia Virus protein VP39"/>
    <property type="match status" value="1"/>
</dbReference>
<organism evidence="2 3">
    <name type="scientific">Acanthamoeba castellanii (strain ATCC 30010 / Neff)</name>
    <dbReference type="NCBI Taxonomy" id="1257118"/>
    <lineage>
        <taxon>Eukaryota</taxon>
        <taxon>Amoebozoa</taxon>
        <taxon>Discosea</taxon>
        <taxon>Longamoebia</taxon>
        <taxon>Centramoebida</taxon>
        <taxon>Acanthamoebidae</taxon>
        <taxon>Acanthamoeba</taxon>
    </lineage>
</organism>
<dbReference type="VEuPathDB" id="AmoebaDB:ACA1_189630"/>
<dbReference type="SUPFAM" id="SSF53335">
    <property type="entry name" value="S-adenosyl-L-methionine-dependent methyltransferases"/>
    <property type="match status" value="1"/>
</dbReference>
<gene>
    <name evidence="2" type="ORF">ACA1_189630</name>
</gene>
<dbReference type="PANTHER" id="PTHR37909">
    <property type="entry name" value="S-ADENOSYL-L-METHIONINE-DEPENDENT METHYLTRANSFERASES SUPERFAMILY PROTEIN"/>
    <property type="match status" value="1"/>
</dbReference>
<reference evidence="2 3" key="1">
    <citation type="journal article" date="2013" name="Genome Biol.">
        <title>Genome of Acanthamoeba castellanii highlights extensive lateral gene transfer and early evolution of tyrosine kinase signaling.</title>
        <authorList>
            <person name="Clarke M."/>
            <person name="Lohan A.J."/>
            <person name="Liu B."/>
            <person name="Lagkouvardos I."/>
            <person name="Roy S."/>
            <person name="Zafar N."/>
            <person name="Bertelli C."/>
            <person name="Schilde C."/>
            <person name="Kianianmomeni A."/>
            <person name="Burglin T.R."/>
            <person name="Frech C."/>
            <person name="Turcotte B."/>
            <person name="Kopec K.O."/>
            <person name="Synnott J.M."/>
            <person name="Choo C."/>
            <person name="Paponov I."/>
            <person name="Finkler A."/>
            <person name="Soon Heng Tan C."/>
            <person name="Hutchins A.P."/>
            <person name="Weinmeier T."/>
            <person name="Rattei T."/>
            <person name="Chu J.S."/>
            <person name="Gimenez G."/>
            <person name="Irimia M."/>
            <person name="Rigden D.J."/>
            <person name="Fitzpatrick D.A."/>
            <person name="Lorenzo-Morales J."/>
            <person name="Bateman A."/>
            <person name="Chiu C.H."/>
            <person name="Tang P."/>
            <person name="Hegemann P."/>
            <person name="Fromm H."/>
            <person name="Raoult D."/>
            <person name="Greub G."/>
            <person name="Miranda-Saavedra D."/>
            <person name="Chen N."/>
            <person name="Nash P."/>
            <person name="Ginger M.L."/>
            <person name="Horn M."/>
            <person name="Schaap P."/>
            <person name="Caler L."/>
            <person name="Loftus B."/>
        </authorList>
    </citation>
    <scope>NUCLEOTIDE SEQUENCE [LARGE SCALE GENOMIC DNA]</scope>
    <source>
        <strain evidence="2 3">Neff</strain>
    </source>
</reference>
<keyword evidence="1" id="KW-0732">Signal</keyword>
<dbReference type="GeneID" id="14911772"/>
<dbReference type="Proteomes" id="UP000011083">
    <property type="component" value="Unassembled WGS sequence"/>
</dbReference>
<dbReference type="PANTHER" id="PTHR37909:SF1">
    <property type="entry name" value="S-ADENOSYL-L-METHIONINE-DEPENDENT METHYLTRANSFERASES SUPERFAMILY PROTEIN"/>
    <property type="match status" value="1"/>
</dbReference>
<dbReference type="EMBL" id="KB008154">
    <property type="protein sequence ID" value="ELR11297.1"/>
    <property type="molecule type" value="Genomic_DNA"/>
</dbReference>
<proteinExistence type="predicted"/>
<evidence type="ECO:0000313" key="3">
    <source>
        <dbReference type="Proteomes" id="UP000011083"/>
    </source>
</evidence>
<evidence type="ECO:0000313" key="2">
    <source>
        <dbReference type="EMBL" id="ELR11297.1"/>
    </source>
</evidence>
<feature type="signal peptide" evidence="1">
    <location>
        <begin position="1"/>
        <end position="27"/>
    </location>
</feature>
<accession>L8GE38</accession>
<dbReference type="InterPro" id="IPR029063">
    <property type="entry name" value="SAM-dependent_MTases_sf"/>
</dbReference>
<dbReference type="KEGG" id="acan:ACA1_189630"/>
<feature type="chain" id="PRO_5003989678" evidence="1">
    <location>
        <begin position="28"/>
        <end position="278"/>
    </location>
</feature>
<dbReference type="AlphaFoldDB" id="L8GE38"/>
<dbReference type="PROSITE" id="PS51257">
    <property type="entry name" value="PROKAR_LIPOPROTEIN"/>
    <property type="match status" value="1"/>
</dbReference>
<evidence type="ECO:0000256" key="1">
    <source>
        <dbReference type="SAM" id="SignalP"/>
    </source>
</evidence>
<dbReference type="STRING" id="1257118.L8GE38"/>
<dbReference type="OrthoDB" id="186626at2759"/>
<sequence length="278" mass="31880">MVMVDWRVVSFVLFSLCLYLLLSSSSCGSPPLHDDVREETWRYPERASESDVDTIYSQCGSLIPPKAGWWPQQRPEGRKRGQRLPLIPLGSREQLGCLAELYELKTGAELGVQQGLFSNETLSRWPSCEKYILVDVWKHQESYDDGANVEDSDQEARFEETKRNLERYAHITEFLRMYTTEAAKLVPDDSLDFIYVDARHDYCGVREDLRTWWPKLRMGGIFAGHDYLSGSEAHELGQSWRQCMDGSEGSGAVKGAVNEFAFANNLQVLYPSWYLQKL</sequence>
<keyword evidence="3" id="KW-1185">Reference proteome</keyword>
<protein>
    <submittedName>
        <fullName evidence="2">Uncharacterized protein</fullName>
    </submittedName>
</protein>
<dbReference type="Pfam" id="PF13578">
    <property type="entry name" value="Methyltransf_24"/>
    <property type="match status" value="1"/>
</dbReference>
<name>L8GE38_ACACF</name>
<dbReference type="RefSeq" id="XP_004333310.1">
    <property type="nucleotide sequence ID" value="XM_004333262.1"/>
</dbReference>